<feature type="compositionally biased region" description="Acidic residues" evidence="1">
    <location>
        <begin position="227"/>
        <end position="238"/>
    </location>
</feature>
<proteinExistence type="predicted"/>
<sequence>MAGGTTSATASALDVEATAAELERYRRRADGLIGAGVVTLVLAVGASSPVTDTWASDVASWLFVLGILCLGFGTGSRFNARRMRRALGAGVWSAHPAAAVARTGHATSLVLRAPDGSEAWPLTVIATRQRYELVRPGPDGVLWWCGDPRVGGVITPPGGGPLIWAKPLRGDRVRRRLVAQAESEGLMRRAAPRQPQEPLPAPAAVDDLYDPYDRIHAAPYDGPYDNPDADDSPADGSDDSPVHGPGPVTADGVPLGPRPVRLDLPTYAVLATHAQRQARPQDKALRPEADVRKVPWWRVRGLRRAAGVPPVVVAFTFCAAVGAVALTGPTGSDALKLGAVGVLVLGALVYSCYRLLTVGLPAARVLARAAVSYPPHLRRYVLLYHPEGGAPVLVLFPALGGLHARPDAVLALVPPGPRKEPRRGLPALPVGTVRLHGWQDSTPDGRRPFVVPWIGGRPLWPAGPLWGDDGRPEFATLLERLAPPLET</sequence>
<gene>
    <name evidence="3" type="ORF">GGE06_003037</name>
</gene>
<evidence type="ECO:0000313" key="4">
    <source>
        <dbReference type="Proteomes" id="UP000582643"/>
    </source>
</evidence>
<evidence type="ECO:0000256" key="2">
    <source>
        <dbReference type="SAM" id="Phobius"/>
    </source>
</evidence>
<reference evidence="3 4" key="1">
    <citation type="submission" date="2020-08" db="EMBL/GenBank/DDBJ databases">
        <title>Genomic Encyclopedia of Type Strains, Phase III (KMG-III): the genomes of soil and plant-associated and newly described type strains.</title>
        <authorList>
            <person name="Whitman W."/>
        </authorList>
    </citation>
    <scope>NUCLEOTIDE SEQUENCE [LARGE SCALE GENOMIC DNA]</scope>
    <source>
        <strain evidence="3 4">SFB5A</strain>
    </source>
</reference>
<feature type="transmembrane region" description="Helical" evidence="2">
    <location>
        <begin position="308"/>
        <end position="328"/>
    </location>
</feature>
<evidence type="ECO:0000313" key="3">
    <source>
        <dbReference type="EMBL" id="MBB4982127.1"/>
    </source>
</evidence>
<keyword evidence="2" id="KW-0472">Membrane</keyword>
<accession>A0A7W7XBK4</accession>
<organism evidence="3 4">
    <name type="scientific">Streptomyces nymphaeiformis</name>
    <dbReference type="NCBI Taxonomy" id="2663842"/>
    <lineage>
        <taxon>Bacteria</taxon>
        <taxon>Bacillati</taxon>
        <taxon>Actinomycetota</taxon>
        <taxon>Actinomycetes</taxon>
        <taxon>Kitasatosporales</taxon>
        <taxon>Streptomycetaceae</taxon>
        <taxon>Streptomyces</taxon>
    </lineage>
</organism>
<feature type="transmembrane region" description="Helical" evidence="2">
    <location>
        <begin position="334"/>
        <end position="356"/>
    </location>
</feature>
<feature type="transmembrane region" description="Helical" evidence="2">
    <location>
        <begin position="58"/>
        <end position="75"/>
    </location>
</feature>
<keyword evidence="2" id="KW-1133">Transmembrane helix</keyword>
<protein>
    <submittedName>
        <fullName evidence="3">Uncharacterized protein</fullName>
    </submittedName>
</protein>
<comment type="caution">
    <text evidence="3">The sequence shown here is derived from an EMBL/GenBank/DDBJ whole genome shotgun (WGS) entry which is preliminary data.</text>
</comment>
<feature type="transmembrane region" description="Helical" evidence="2">
    <location>
        <begin position="29"/>
        <end position="46"/>
    </location>
</feature>
<keyword evidence="2" id="KW-0812">Transmembrane</keyword>
<dbReference type="AlphaFoldDB" id="A0A7W7XBK4"/>
<dbReference type="RefSeq" id="WP_184931051.1">
    <property type="nucleotide sequence ID" value="NZ_JACHJY010000004.1"/>
</dbReference>
<keyword evidence="4" id="KW-1185">Reference proteome</keyword>
<evidence type="ECO:0000256" key="1">
    <source>
        <dbReference type="SAM" id="MobiDB-lite"/>
    </source>
</evidence>
<dbReference type="EMBL" id="JACHJY010000004">
    <property type="protein sequence ID" value="MBB4982127.1"/>
    <property type="molecule type" value="Genomic_DNA"/>
</dbReference>
<dbReference type="Proteomes" id="UP000582643">
    <property type="component" value="Unassembled WGS sequence"/>
</dbReference>
<name>A0A7W7XBK4_9ACTN</name>
<feature type="region of interest" description="Disordered" evidence="1">
    <location>
        <begin position="183"/>
        <end position="256"/>
    </location>
</feature>